<organism evidence="7 8">
    <name type="scientific">Chromobacterium vaccinii</name>
    <dbReference type="NCBI Taxonomy" id="1108595"/>
    <lineage>
        <taxon>Bacteria</taxon>
        <taxon>Pseudomonadati</taxon>
        <taxon>Pseudomonadota</taxon>
        <taxon>Betaproteobacteria</taxon>
        <taxon>Neisseriales</taxon>
        <taxon>Chromobacteriaceae</taxon>
        <taxon>Chromobacterium</taxon>
    </lineage>
</organism>
<evidence type="ECO:0000256" key="3">
    <source>
        <dbReference type="ARBA" id="ARBA00012824"/>
    </source>
</evidence>
<dbReference type="GO" id="GO:0008909">
    <property type="term" value="F:isochorismate synthase activity"/>
    <property type="evidence" value="ECO:0007669"/>
    <property type="project" value="UniProtKB-EC"/>
</dbReference>
<dbReference type="Pfam" id="PF00425">
    <property type="entry name" value="Chorismate_bind"/>
    <property type="match status" value="1"/>
</dbReference>
<dbReference type="SUPFAM" id="SSF56322">
    <property type="entry name" value="ADC synthase"/>
    <property type="match status" value="1"/>
</dbReference>
<sequence length="392" mass="41842">MHTQSATTGSAEDGEFYFMSSHRSLKAAGVHARIHTPARGALDPDSAFSREVAEAFARARADGIASPVLMGAIPFDIDQPSELFIPARHAFFDRQERLQAAAQRAGDGSKVVGSRSIPDEQGFKAAVSQAIEQFSHGEIRKAVLSRVLEVDFDRPVSAERVFDAVCAQNPNGYQFQLPLSDGGRLVGVSPELLLQKEGARVRTFPLAGSAKRQSDPAADAAASARLLDSSKDHYEHSLVIDDIQNVLGPYCAKLSIPSAPSLLGTRAMWHLGSQIDGVLSDASLPILQLACRLHPTPAICGFPTQASRQLIREIEPFERGVFSGIVGWCDEHGNGEWAVTIRCATVADTRVRLFAGAGIVAASTPESEWAETQAKLGTMLGAFGLSGQEAAA</sequence>
<name>A0A1D9LLL9_9NEIS</name>
<keyword evidence="4" id="KW-0413">Isomerase</keyword>
<dbReference type="RefSeq" id="WP_070981149.1">
    <property type="nucleotide sequence ID" value="NZ_CP017707.1"/>
</dbReference>
<proteinExistence type="inferred from homology"/>
<dbReference type="GeneID" id="68843599"/>
<dbReference type="PRINTS" id="PR00095">
    <property type="entry name" value="ANTSNTHASEI"/>
</dbReference>
<dbReference type="EC" id="5.4.4.2" evidence="3"/>
<evidence type="ECO:0000256" key="5">
    <source>
        <dbReference type="ARBA" id="ARBA00041564"/>
    </source>
</evidence>
<gene>
    <name evidence="7" type="ORF">BKX93_20575</name>
</gene>
<evidence type="ECO:0000259" key="6">
    <source>
        <dbReference type="Pfam" id="PF00425"/>
    </source>
</evidence>
<comment type="similarity">
    <text evidence="2">Belongs to the isochorismate synthase family.</text>
</comment>
<dbReference type="NCBIfam" id="TIGR00543">
    <property type="entry name" value="isochor_syn"/>
    <property type="match status" value="1"/>
</dbReference>
<reference evidence="7 8" key="1">
    <citation type="submission" date="2016-10" db="EMBL/GenBank/DDBJ databases">
        <title>Chromobacterium muskegensis sp. nov., an insecticidal bacterium isolated from Sphagnum bogs.</title>
        <authorList>
            <person name="Sparks M.E."/>
            <person name="Blackburn M.B."/>
            <person name="Gundersen-Rindal D.E."/>
            <person name="Mitchell A."/>
            <person name="Farrar R."/>
            <person name="Kuhar D."/>
        </authorList>
    </citation>
    <scope>NUCLEOTIDE SEQUENCE [LARGE SCALE GENOMIC DNA]</scope>
    <source>
        <strain evidence="7 8">21-1</strain>
    </source>
</reference>
<dbReference type="InterPro" id="IPR005801">
    <property type="entry name" value="ADC_synthase"/>
</dbReference>
<dbReference type="Proteomes" id="UP000178776">
    <property type="component" value="Chromosome"/>
</dbReference>
<evidence type="ECO:0000256" key="4">
    <source>
        <dbReference type="ARBA" id="ARBA00023235"/>
    </source>
</evidence>
<evidence type="ECO:0000256" key="2">
    <source>
        <dbReference type="ARBA" id="ARBA00005297"/>
    </source>
</evidence>
<evidence type="ECO:0000256" key="1">
    <source>
        <dbReference type="ARBA" id="ARBA00000799"/>
    </source>
</evidence>
<accession>A0A1D9LLL9</accession>
<evidence type="ECO:0000313" key="7">
    <source>
        <dbReference type="EMBL" id="AOZ52157.1"/>
    </source>
</evidence>
<protein>
    <recommendedName>
        <fullName evidence="3">isochorismate synthase</fullName>
        <ecNumber evidence="3">5.4.4.2</ecNumber>
    </recommendedName>
    <alternativeName>
        <fullName evidence="5">Isochorismate mutase</fullName>
    </alternativeName>
</protein>
<dbReference type="InterPro" id="IPR015890">
    <property type="entry name" value="Chorismate_C"/>
</dbReference>
<dbReference type="STRING" id="1108595.BKX93_20575"/>
<dbReference type="InterPro" id="IPR019999">
    <property type="entry name" value="Anth_synth_I-like"/>
</dbReference>
<dbReference type="Gene3D" id="3.60.120.10">
    <property type="entry name" value="Anthranilate synthase"/>
    <property type="match status" value="1"/>
</dbReference>
<dbReference type="InterPro" id="IPR004561">
    <property type="entry name" value="IsoChor_synthase"/>
</dbReference>
<dbReference type="PANTHER" id="PTHR42839:SF2">
    <property type="entry name" value="ISOCHORISMATE SYNTHASE ENTC"/>
    <property type="match status" value="1"/>
</dbReference>
<dbReference type="EMBL" id="CP017707">
    <property type="protein sequence ID" value="AOZ52157.1"/>
    <property type="molecule type" value="Genomic_DNA"/>
</dbReference>
<dbReference type="KEGG" id="cvc:BKX93_20575"/>
<comment type="catalytic activity">
    <reaction evidence="1">
        <text>chorismate = isochorismate</text>
        <dbReference type="Rhea" id="RHEA:18985"/>
        <dbReference type="ChEBI" id="CHEBI:29748"/>
        <dbReference type="ChEBI" id="CHEBI:29780"/>
        <dbReference type="EC" id="5.4.4.2"/>
    </reaction>
</comment>
<evidence type="ECO:0000313" key="8">
    <source>
        <dbReference type="Proteomes" id="UP000178776"/>
    </source>
</evidence>
<feature type="domain" description="Chorismate-utilising enzyme C-terminal" evidence="6">
    <location>
        <begin position="120"/>
        <end position="375"/>
    </location>
</feature>
<dbReference type="AlphaFoldDB" id="A0A1D9LLL9"/>
<dbReference type="PANTHER" id="PTHR42839">
    <property type="entry name" value="ISOCHORISMATE SYNTHASE ENTC"/>
    <property type="match status" value="1"/>
</dbReference>